<dbReference type="InterPro" id="IPR039421">
    <property type="entry name" value="Type_1_exporter"/>
</dbReference>
<proteinExistence type="predicted"/>
<feature type="domain" description="ABC transmembrane type-1" evidence="9">
    <location>
        <begin position="38"/>
        <end position="319"/>
    </location>
</feature>
<evidence type="ECO:0000256" key="3">
    <source>
        <dbReference type="ARBA" id="ARBA00022741"/>
    </source>
</evidence>
<feature type="domain" description="ABC transporter" evidence="8">
    <location>
        <begin position="358"/>
        <end position="588"/>
    </location>
</feature>
<evidence type="ECO:0000313" key="10">
    <source>
        <dbReference type="EMBL" id="TLC99492.1"/>
    </source>
</evidence>
<accession>A0A4U8Q616</accession>
<evidence type="ECO:0000256" key="5">
    <source>
        <dbReference type="ARBA" id="ARBA00022989"/>
    </source>
</evidence>
<keyword evidence="6 7" id="KW-0472">Membrane</keyword>
<comment type="subcellular location">
    <subcellularLocation>
        <location evidence="1">Cell membrane</location>
        <topology evidence="1">Multi-pass membrane protein</topology>
    </subcellularLocation>
</comment>
<dbReference type="Pfam" id="PF00664">
    <property type="entry name" value="ABC_membrane"/>
    <property type="match status" value="1"/>
</dbReference>
<dbReference type="GO" id="GO:0034040">
    <property type="term" value="F:ATPase-coupled lipid transmembrane transporter activity"/>
    <property type="evidence" value="ECO:0007669"/>
    <property type="project" value="TreeGrafter"/>
</dbReference>
<reference evidence="10 11" key="1">
    <citation type="journal article" date="2019" name="Anaerobe">
        <title>Detection of Robinsoniella peoriensis in multiple bone samples of a trauma patient.</title>
        <authorList>
            <person name="Schrottner P."/>
            <person name="Hartwich K."/>
            <person name="Bunk B."/>
            <person name="Schober I."/>
            <person name="Helbig S."/>
            <person name="Rudolph W.W."/>
            <person name="Gunzer F."/>
        </authorList>
    </citation>
    <scope>NUCLEOTIDE SEQUENCE [LARGE SCALE GENOMIC DNA]</scope>
    <source>
        <strain evidence="10 11">DSM 106044</strain>
    </source>
</reference>
<dbReference type="Proteomes" id="UP000306509">
    <property type="component" value="Unassembled WGS sequence"/>
</dbReference>
<feature type="transmembrane region" description="Helical" evidence="7">
    <location>
        <begin position="176"/>
        <end position="195"/>
    </location>
</feature>
<dbReference type="STRING" id="180332.GCA_000797495_01128"/>
<feature type="transmembrane region" description="Helical" evidence="7">
    <location>
        <begin position="70"/>
        <end position="94"/>
    </location>
</feature>
<dbReference type="PROSITE" id="PS50893">
    <property type="entry name" value="ABC_TRANSPORTER_2"/>
    <property type="match status" value="1"/>
</dbReference>
<evidence type="ECO:0000313" key="11">
    <source>
        <dbReference type="Proteomes" id="UP000306509"/>
    </source>
</evidence>
<evidence type="ECO:0000259" key="9">
    <source>
        <dbReference type="PROSITE" id="PS50929"/>
    </source>
</evidence>
<feature type="transmembrane region" description="Helical" evidence="7">
    <location>
        <begin position="256"/>
        <end position="281"/>
    </location>
</feature>
<keyword evidence="3" id="KW-0547">Nucleotide-binding</keyword>
<name>A0A4U8Q616_9FIRM</name>
<dbReference type="Gene3D" id="1.20.1560.10">
    <property type="entry name" value="ABC transporter type 1, transmembrane domain"/>
    <property type="match status" value="1"/>
</dbReference>
<dbReference type="PANTHER" id="PTHR24221:SF654">
    <property type="entry name" value="ATP-BINDING CASSETTE SUB-FAMILY B MEMBER 6"/>
    <property type="match status" value="1"/>
</dbReference>
<feature type="transmembrane region" description="Helical" evidence="7">
    <location>
        <begin position="287"/>
        <end position="304"/>
    </location>
</feature>
<dbReference type="InterPro" id="IPR036640">
    <property type="entry name" value="ABC1_TM_sf"/>
</dbReference>
<protein>
    <submittedName>
        <fullName evidence="10">Multidrug resistance ABC transporter ATP-binding and permease protein</fullName>
    </submittedName>
</protein>
<evidence type="ECO:0000256" key="4">
    <source>
        <dbReference type="ARBA" id="ARBA00022840"/>
    </source>
</evidence>
<dbReference type="EMBL" id="QGQD01000069">
    <property type="protein sequence ID" value="TLC99492.1"/>
    <property type="molecule type" value="Genomic_DNA"/>
</dbReference>
<dbReference type="GO" id="GO:0005886">
    <property type="term" value="C:plasma membrane"/>
    <property type="evidence" value="ECO:0007669"/>
    <property type="project" value="UniProtKB-SubCell"/>
</dbReference>
<dbReference type="GO" id="GO:0140359">
    <property type="term" value="F:ABC-type transporter activity"/>
    <property type="evidence" value="ECO:0007669"/>
    <property type="project" value="InterPro"/>
</dbReference>
<evidence type="ECO:0000256" key="2">
    <source>
        <dbReference type="ARBA" id="ARBA00022692"/>
    </source>
</evidence>
<dbReference type="PROSITE" id="PS50929">
    <property type="entry name" value="ABC_TM1F"/>
    <property type="match status" value="1"/>
</dbReference>
<dbReference type="RefSeq" id="WP_161597390.1">
    <property type="nucleotide sequence ID" value="NZ_QGQD01000069.1"/>
</dbReference>
<keyword evidence="11" id="KW-1185">Reference proteome</keyword>
<dbReference type="InterPro" id="IPR003593">
    <property type="entry name" value="AAA+_ATPase"/>
</dbReference>
<evidence type="ECO:0000259" key="8">
    <source>
        <dbReference type="PROSITE" id="PS50893"/>
    </source>
</evidence>
<dbReference type="SUPFAM" id="SSF90123">
    <property type="entry name" value="ABC transporter transmembrane region"/>
    <property type="match status" value="1"/>
</dbReference>
<dbReference type="GO" id="GO:0005524">
    <property type="term" value="F:ATP binding"/>
    <property type="evidence" value="ECO:0007669"/>
    <property type="project" value="UniProtKB-KW"/>
</dbReference>
<evidence type="ECO:0000256" key="7">
    <source>
        <dbReference type="SAM" id="Phobius"/>
    </source>
</evidence>
<keyword evidence="5 7" id="KW-1133">Transmembrane helix</keyword>
<dbReference type="CDD" id="cd07346">
    <property type="entry name" value="ABC_6TM_exporters"/>
    <property type="match status" value="1"/>
</dbReference>
<evidence type="ECO:0000256" key="6">
    <source>
        <dbReference type="ARBA" id="ARBA00023136"/>
    </source>
</evidence>
<gene>
    <name evidence="10" type="primary">lmrA</name>
    <name evidence="10" type="ORF">DSM106044_03695</name>
</gene>
<feature type="transmembrane region" description="Helical" evidence="7">
    <location>
        <begin position="37"/>
        <end position="58"/>
    </location>
</feature>
<keyword evidence="4 10" id="KW-0067">ATP-binding</keyword>
<sequence>MIKIKKVVHKIREGFFKEVCQELKFIYQLSNAYKKGIILYTALALFTACITLVISVQLKDFVDLLLNKDFKGVIAVAAIYISIGLVNLIIAMLSQRLSAIISNRMRKDLSVRAYKKILTAEWENLTRLHSGDLMTRLSEDINMVSGSVVGWIPSLLSLGIQIGISALLIVYYDFSMIFLIMFLGPVVLFGSRIFLKKMYICNQTQRKAVSDVMTFLKESLHNIQSIKAFDLHKVFTEKSVDLQEKRRKIELLVNKYSIASWGVMYVSGQLGAMVCLAWTIYHIYTGVISIGTMTLLIVLANYIATAFKTLVQTIPNAVTTIASSSRIRSLLAMEDEKTEHEEESVDFLEKGMRTGVTIDIQHMNFSYQNGKEVFENVTLKAEPGKIVALVGPSGEGKTTMLRILLGLVRVPGDKAVMRVGNNQEDTLPLNPSLRKLIAYVPQGNTIMSGTIAENLRLVREEASDEELMEALDNACALDFVNKLPAGIHQPVGEGGIGFSEGQAQRLAIARALLCRTPILFLDEATSALDVVTERKILKNLMGQASRRTCILTTHRPSVLAMCSRVYRIVDHKVTELDDGEIKKMINDF</sequence>
<keyword evidence="2 7" id="KW-0812">Transmembrane</keyword>
<dbReference type="SUPFAM" id="SSF52540">
    <property type="entry name" value="P-loop containing nucleoside triphosphate hydrolases"/>
    <property type="match status" value="1"/>
</dbReference>
<dbReference type="Gene3D" id="3.40.50.300">
    <property type="entry name" value="P-loop containing nucleotide triphosphate hydrolases"/>
    <property type="match status" value="1"/>
</dbReference>
<comment type="caution">
    <text evidence="10">The sequence shown here is derived from an EMBL/GenBank/DDBJ whole genome shotgun (WGS) entry which is preliminary data.</text>
</comment>
<dbReference type="Pfam" id="PF00005">
    <property type="entry name" value="ABC_tran"/>
    <property type="match status" value="1"/>
</dbReference>
<dbReference type="InterPro" id="IPR027417">
    <property type="entry name" value="P-loop_NTPase"/>
</dbReference>
<dbReference type="AlphaFoldDB" id="A0A4U8Q616"/>
<dbReference type="GO" id="GO:0016887">
    <property type="term" value="F:ATP hydrolysis activity"/>
    <property type="evidence" value="ECO:0007669"/>
    <property type="project" value="InterPro"/>
</dbReference>
<organism evidence="10 11">
    <name type="scientific">Robinsoniella peoriensis</name>
    <dbReference type="NCBI Taxonomy" id="180332"/>
    <lineage>
        <taxon>Bacteria</taxon>
        <taxon>Bacillati</taxon>
        <taxon>Bacillota</taxon>
        <taxon>Clostridia</taxon>
        <taxon>Lachnospirales</taxon>
        <taxon>Lachnospiraceae</taxon>
        <taxon>Robinsoniella</taxon>
    </lineage>
</organism>
<evidence type="ECO:0000256" key="1">
    <source>
        <dbReference type="ARBA" id="ARBA00004651"/>
    </source>
</evidence>
<feature type="transmembrane region" description="Helical" evidence="7">
    <location>
        <begin position="148"/>
        <end position="170"/>
    </location>
</feature>
<dbReference type="PANTHER" id="PTHR24221">
    <property type="entry name" value="ATP-BINDING CASSETTE SUB-FAMILY B"/>
    <property type="match status" value="1"/>
</dbReference>
<dbReference type="InterPro" id="IPR003439">
    <property type="entry name" value="ABC_transporter-like_ATP-bd"/>
</dbReference>
<dbReference type="SMART" id="SM00382">
    <property type="entry name" value="AAA"/>
    <property type="match status" value="1"/>
</dbReference>
<dbReference type="InterPro" id="IPR011527">
    <property type="entry name" value="ABC1_TM_dom"/>
</dbReference>